<evidence type="ECO:0000313" key="3">
    <source>
        <dbReference type="Proteomes" id="UP000187526"/>
    </source>
</evidence>
<sequence>MLSTTASKARSMCLAVSAMFVSSRLARLPVVSCTAWMFRSRLYSRLWMPTATTMVLIRRTNATSQRRRCGWVIVASVFREDRIVFRGGMKIR</sequence>
<organism evidence="2 3">
    <name type="scientific">Azonexus hydrophilus</name>
    <dbReference type="NCBI Taxonomy" id="418702"/>
    <lineage>
        <taxon>Bacteria</taxon>
        <taxon>Pseudomonadati</taxon>
        <taxon>Pseudomonadota</taxon>
        <taxon>Betaproteobacteria</taxon>
        <taxon>Rhodocyclales</taxon>
        <taxon>Azonexaceae</taxon>
        <taxon>Azonexus</taxon>
    </lineage>
</organism>
<comment type="caution">
    <text evidence="2">The sequence shown here is derived from an EMBL/GenBank/DDBJ whole genome shotgun (WGS) entry which is preliminary data.</text>
</comment>
<dbReference type="STRING" id="418702.BJN45_12890"/>
<feature type="chain" id="PRO_5012751497" description="Secreted protein" evidence="1">
    <location>
        <begin position="27"/>
        <end position="92"/>
    </location>
</feature>
<dbReference type="EMBL" id="MTHD01000004">
    <property type="protein sequence ID" value="OMG53122.1"/>
    <property type="molecule type" value="Genomic_DNA"/>
</dbReference>
<evidence type="ECO:0008006" key="4">
    <source>
        <dbReference type="Google" id="ProtNLM"/>
    </source>
</evidence>
<gene>
    <name evidence="2" type="ORF">BJN45_12890</name>
</gene>
<dbReference type="AlphaFoldDB" id="A0A1R1I2Z4"/>
<proteinExistence type="predicted"/>
<evidence type="ECO:0000313" key="2">
    <source>
        <dbReference type="EMBL" id="OMG53122.1"/>
    </source>
</evidence>
<name>A0A1R1I2Z4_9RHOO</name>
<evidence type="ECO:0000256" key="1">
    <source>
        <dbReference type="SAM" id="SignalP"/>
    </source>
</evidence>
<keyword evidence="1" id="KW-0732">Signal</keyword>
<dbReference type="Proteomes" id="UP000187526">
    <property type="component" value="Unassembled WGS sequence"/>
</dbReference>
<keyword evidence="3" id="KW-1185">Reference proteome</keyword>
<reference evidence="2 3" key="1">
    <citation type="submission" date="2016-10" db="EMBL/GenBank/DDBJ databases">
        <title>Alkaliphiles isolated from bioreactors.</title>
        <authorList>
            <person name="Salah Z."/>
            <person name="Rout S.P."/>
            <person name="Humphreys P.N."/>
        </authorList>
    </citation>
    <scope>NUCLEOTIDE SEQUENCE [LARGE SCALE GENOMIC DNA]</scope>
    <source>
        <strain evidence="2 3">ZS02</strain>
    </source>
</reference>
<protein>
    <recommendedName>
        <fullName evidence="4">Secreted protein</fullName>
    </recommendedName>
</protein>
<accession>A0A1R1I2Z4</accession>
<feature type="signal peptide" evidence="1">
    <location>
        <begin position="1"/>
        <end position="26"/>
    </location>
</feature>